<feature type="compositionally biased region" description="Basic and acidic residues" evidence="1">
    <location>
        <begin position="39"/>
        <end position="51"/>
    </location>
</feature>
<name>A0A3L6R0J2_PANMI</name>
<sequence length="230" mass="26398">MLFPCNNAGFFTSTSAPTANLTIEVLFKFNAERRRQKARDRYASMTDEQKAQRNAKRRENYHRKKAESRAANMTPETTDIGAPVDSPTNKPPETPIPFHPAGQDDVGQYWLHQNDTYTSLHDFKFVEPIIGTTALSVTGCSVEMPREELKREKERKQYANMSELAKQEKLQDLEQQSAMTEMLTRSKIREATNGGLFHSELINFYNSFYNFHADKIFFFCNQEGVLAHAT</sequence>
<evidence type="ECO:0000313" key="3">
    <source>
        <dbReference type="Proteomes" id="UP000275267"/>
    </source>
</evidence>
<comment type="caution">
    <text evidence="2">The sequence shown here is derived from an EMBL/GenBank/DDBJ whole genome shotgun (WGS) entry which is preliminary data.</text>
</comment>
<accession>A0A3L6R0J2</accession>
<dbReference type="AlphaFoldDB" id="A0A3L6R0J2"/>
<dbReference type="Proteomes" id="UP000275267">
    <property type="component" value="Unassembled WGS sequence"/>
</dbReference>
<protein>
    <submittedName>
        <fullName evidence="2">Uncharacterized protein</fullName>
    </submittedName>
</protein>
<feature type="compositionally biased region" description="Basic residues" evidence="1">
    <location>
        <begin position="53"/>
        <end position="66"/>
    </location>
</feature>
<gene>
    <name evidence="2" type="ORF">C2845_PM08G15130</name>
</gene>
<organism evidence="2 3">
    <name type="scientific">Panicum miliaceum</name>
    <name type="common">Proso millet</name>
    <name type="synonym">Broomcorn millet</name>
    <dbReference type="NCBI Taxonomy" id="4540"/>
    <lineage>
        <taxon>Eukaryota</taxon>
        <taxon>Viridiplantae</taxon>
        <taxon>Streptophyta</taxon>
        <taxon>Embryophyta</taxon>
        <taxon>Tracheophyta</taxon>
        <taxon>Spermatophyta</taxon>
        <taxon>Magnoliopsida</taxon>
        <taxon>Liliopsida</taxon>
        <taxon>Poales</taxon>
        <taxon>Poaceae</taxon>
        <taxon>PACMAD clade</taxon>
        <taxon>Panicoideae</taxon>
        <taxon>Panicodae</taxon>
        <taxon>Paniceae</taxon>
        <taxon>Panicinae</taxon>
        <taxon>Panicum</taxon>
        <taxon>Panicum sect. Panicum</taxon>
    </lineage>
</organism>
<dbReference type="OrthoDB" id="10624511at2759"/>
<evidence type="ECO:0000313" key="2">
    <source>
        <dbReference type="EMBL" id="RLM91807.1"/>
    </source>
</evidence>
<evidence type="ECO:0000256" key="1">
    <source>
        <dbReference type="SAM" id="MobiDB-lite"/>
    </source>
</evidence>
<feature type="compositionally biased region" description="Pro residues" evidence="1">
    <location>
        <begin position="89"/>
        <end position="98"/>
    </location>
</feature>
<reference evidence="3" key="1">
    <citation type="journal article" date="2019" name="Nat. Commun.">
        <title>The genome of broomcorn millet.</title>
        <authorList>
            <person name="Zou C."/>
            <person name="Miki D."/>
            <person name="Li D."/>
            <person name="Tang Q."/>
            <person name="Xiao L."/>
            <person name="Rajput S."/>
            <person name="Deng P."/>
            <person name="Jia W."/>
            <person name="Huang R."/>
            <person name="Zhang M."/>
            <person name="Sun Y."/>
            <person name="Hu J."/>
            <person name="Fu X."/>
            <person name="Schnable P.S."/>
            <person name="Li F."/>
            <person name="Zhang H."/>
            <person name="Feng B."/>
            <person name="Zhu X."/>
            <person name="Liu R."/>
            <person name="Schnable J.C."/>
            <person name="Zhu J.-K."/>
            <person name="Zhang H."/>
        </authorList>
    </citation>
    <scope>NUCLEOTIDE SEQUENCE [LARGE SCALE GENOMIC DNA]</scope>
</reference>
<proteinExistence type="predicted"/>
<keyword evidence="3" id="KW-1185">Reference proteome</keyword>
<feature type="region of interest" description="Disordered" evidence="1">
    <location>
        <begin position="38"/>
        <end position="102"/>
    </location>
</feature>
<dbReference type="EMBL" id="PQIB02000010">
    <property type="protein sequence ID" value="RLM91807.1"/>
    <property type="molecule type" value="Genomic_DNA"/>
</dbReference>